<dbReference type="EMBL" id="JAQIZT010000015">
    <property type="protein sequence ID" value="KAJ6969496.1"/>
    <property type="molecule type" value="Genomic_DNA"/>
</dbReference>
<reference evidence="1" key="1">
    <citation type="journal article" date="2023" name="Mol. Ecol. Resour.">
        <title>Chromosome-level genome assembly of a triploid poplar Populus alba 'Berolinensis'.</title>
        <authorList>
            <person name="Chen S."/>
            <person name="Yu Y."/>
            <person name="Wang X."/>
            <person name="Wang S."/>
            <person name="Zhang T."/>
            <person name="Zhou Y."/>
            <person name="He R."/>
            <person name="Meng N."/>
            <person name="Wang Y."/>
            <person name="Liu W."/>
            <person name="Liu Z."/>
            <person name="Liu J."/>
            <person name="Guo Q."/>
            <person name="Huang H."/>
            <person name="Sederoff R.R."/>
            <person name="Wang G."/>
            <person name="Qu G."/>
            <person name="Chen S."/>
        </authorList>
    </citation>
    <scope>NUCLEOTIDE SEQUENCE</scope>
    <source>
        <strain evidence="1">SC-2020</strain>
    </source>
</reference>
<accession>A0AAD6LM67</accession>
<proteinExistence type="predicted"/>
<evidence type="ECO:0000313" key="1">
    <source>
        <dbReference type="EMBL" id="KAJ6969496.1"/>
    </source>
</evidence>
<name>A0AAD6LM67_9ROSI</name>
<protein>
    <submittedName>
        <fullName evidence="1">Uncharacterized protein</fullName>
    </submittedName>
</protein>
<dbReference type="AlphaFoldDB" id="A0AAD6LM67"/>
<sequence>MDHNNARIIRHPIAIDLNDVLRAMKKKGLHETTSHTKLLNSIVQFIDYASSLFYPNKVRIQSIKKVSDLCCVAGEWRVDGTLEPIAGVNLQGFRCYLRNLGKGDRE</sequence>
<dbReference type="Proteomes" id="UP001164929">
    <property type="component" value="Chromosome 15"/>
</dbReference>
<keyword evidence="2" id="KW-1185">Reference proteome</keyword>
<comment type="caution">
    <text evidence="1">The sequence shown here is derived from an EMBL/GenBank/DDBJ whole genome shotgun (WGS) entry which is preliminary data.</text>
</comment>
<evidence type="ECO:0000313" key="2">
    <source>
        <dbReference type="Proteomes" id="UP001164929"/>
    </source>
</evidence>
<gene>
    <name evidence="1" type="ORF">NC653_034121</name>
</gene>
<organism evidence="1 2">
    <name type="scientific">Populus alba x Populus x berolinensis</name>
    <dbReference type="NCBI Taxonomy" id="444605"/>
    <lineage>
        <taxon>Eukaryota</taxon>
        <taxon>Viridiplantae</taxon>
        <taxon>Streptophyta</taxon>
        <taxon>Embryophyta</taxon>
        <taxon>Tracheophyta</taxon>
        <taxon>Spermatophyta</taxon>
        <taxon>Magnoliopsida</taxon>
        <taxon>eudicotyledons</taxon>
        <taxon>Gunneridae</taxon>
        <taxon>Pentapetalae</taxon>
        <taxon>rosids</taxon>
        <taxon>fabids</taxon>
        <taxon>Malpighiales</taxon>
        <taxon>Salicaceae</taxon>
        <taxon>Saliceae</taxon>
        <taxon>Populus</taxon>
    </lineage>
</organism>